<dbReference type="RefSeq" id="WP_014826508.1">
    <property type="nucleotide sequence ID" value="NC_018068.1"/>
</dbReference>
<dbReference type="HOGENOM" id="CLU_069356_42_3_9"/>
<dbReference type="PANTHER" id="PTHR43479:SF11">
    <property type="entry name" value="ACREF_ENVCD OPERON REPRESSOR-RELATED"/>
    <property type="match status" value="1"/>
</dbReference>
<dbReference type="InterPro" id="IPR050624">
    <property type="entry name" value="HTH-type_Tx_Regulator"/>
</dbReference>
<dbReference type="Gene3D" id="1.10.357.10">
    <property type="entry name" value="Tetracycline Repressor, domain 2"/>
    <property type="match status" value="1"/>
</dbReference>
<dbReference type="Pfam" id="PF00440">
    <property type="entry name" value="TetR_N"/>
    <property type="match status" value="1"/>
</dbReference>
<evidence type="ECO:0000313" key="5">
    <source>
        <dbReference type="Proteomes" id="UP000002892"/>
    </source>
</evidence>
<proteinExistence type="predicted"/>
<sequence length="178" mass="20954">MPKIIENLNETIILEGRKLLSNKGYKELNVREIAKNCNIALGTFYNYFPTKDELILEIVREDWSQLSDLIEKLKPIDEPIKEKIRKVFLSLEIFISSYVAIFIEMAMYKNYSYDHMSHDKFHLLYGKLSELIDLEKTKGHIQSPLASYKLAQLIMSNLIYLNTNKYISYDELYDSLKI</sequence>
<evidence type="ECO:0000313" key="4">
    <source>
        <dbReference type="EMBL" id="AFM40501.1"/>
    </source>
</evidence>
<dbReference type="InterPro" id="IPR001647">
    <property type="entry name" value="HTH_TetR"/>
</dbReference>
<evidence type="ECO:0000259" key="3">
    <source>
        <dbReference type="PROSITE" id="PS50977"/>
    </source>
</evidence>
<dbReference type="InterPro" id="IPR009057">
    <property type="entry name" value="Homeodomain-like_sf"/>
</dbReference>
<evidence type="ECO:0000256" key="2">
    <source>
        <dbReference type="PROSITE-ProRule" id="PRU00335"/>
    </source>
</evidence>
<dbReference type="KEGG" id="dai:Desaci_1487"/>
<gene>
    <name evidence="4" type="ordered locus">Desaci_1487</name>
</gene>
<dbReference type="PRINTS" id="PR00455">
    <property type="entry name" value="HTHTETR"/>
</dbReference>
<feature type="domain" description="HTH tetR-type" evidence="3">
    <location>
        <begin position="6"/>
        <end position="66"/>
    </location>
</feature>
<keyword evidence="1 2" id="KW-0238">DNA-binding</keyword>
<dbReference type="AlphaFoldDB" id="I4D3X7"/>
<dbReference type="EMBL" id="CP003639">
    <property type="protein sequence ID" value="AFM40501.1"/>
    <property type="molecule type" value="Genomic_DNA"/>
</dbReference>
<dbReference type="PANTHER" id="PTHR43479">
    <property type="entry name" value="ACREF/ENVCD OPERON REPRESSOR-RELATED"/>
    <property type="match status" value="1"/>
</dbReference>
<feature type="DNA-binding region" description="H-T-H motif" evidence="2">
    <location>
        <begin position="29"/>
        <end position="48"/>
    </location>
</feature>
<keyword evidence="5" id="KW-1185">Reference proteome</keyword>
<dbReference type="eggNOG" id="COG1309">
    <property type="taxonomic scope" value="Bacteria"/>
</dbReference>
<dbReference type="PROSITE" id="PS50977">
    <property type="entry name" value="HTH_TETR_2"/>
    <property type="match status" value="1"/>
</dbReference>
<reference evidence="4 5" key="1">
    <citation type="journal article" date="2012" name="J. Bacteriol.">
        <title>Complete genome sequences of Desulfosporosinus orientis DSM765T, Desulfosporosinus youngiae DSM17734T, Desulfosporosinus meridiei DSM13257T, and Desulfosporosinus acidiphilus DSM22704T.</title>
        <authorList>
            <person name="Pester M."/>
            <person name="Brambilla E."/>
            <person name="Alazard D."/>
            <person name="Rattei T."/>
            <person name="Weinmaier T."/>
            <person name="Han J."/>
            <person name="Lucas S."/>
            <person name="Lapidus A."/>
            <person name="Cheng J.F."/>
            <person name="Goodwin L."/>
            <person name="Pitluck S."/>
            <person name="Peters L."/>
            <person name="Ovchinnikova G."/>
            <person name="Teshima H."/>
            <person name="Detter J.C."/>
            <person name="Han C.S."/>
            <person name="Tapia R."/>
            <person name="Land M.L."/>
            <person name="Hauser L."/>
            <person name="Kyrpides N.C."/>
            <person name="Ivanova N.N."/>
            <person name="Pagani I."/>
            <person name="Huntmann M."/>
            <person name="Wei C.L."/>
            <person name="Davenport K.W."/>
            <person name="Daligault H."/>
            <person name="Chain P.S."/>
            <person name="Chen A."/>
            <person name="Mavromatis K."/>
            <person name="Markowitz V."/>
            <person name="Szeto E."/>
            <person name="Mikhailova N."/>
            <person name="Pati A."/>
            <person name="Wagner M."/>
            <person name="Woyke T."/>
            <person name="Ollivier B."/>
            <person name="Klenk H.P."/>
            <person name="Spring S."/>
            <person name="Loy A."/>
        </authorList>
    </citation>
    <scope>NUCLEOTIDE SEQUENCE [LARGE SCALE GENOMIC DNA]</scope>
    <source>
        <strain evidence="5">DSM 22704 / JCM 16185 / SJ4</strain>
    </source>
</reference>
<protein>
    <submittedName>
        <fullName evidence="4">Transcriptional regulator</fullName>
    </submittedName>
</protein>
<organism evidence="4 5">
    <name type="scientific">Desulfosporosinus acidiphilus (strain DSM 22704 / JCM 16185 / SJ4)</name>
    <dbReference type="NCBI Taxonomy" id="646529"/>
    <lineage>
        <taxon>Bacteria</taxon>
        <taxon>Bacillati</taxon>
        <taxon>Bacillota</taxon>
        <taxon>Clostridia</taxon>
        <taxon>Eubacteriales</taxon>
        <taxon>Desulfitobacteriaceae</taxon>
        <taxon>Desulfosporosinus</taxon>
    </lineage>
</organism>
<dbReference type="Proteomes" id="UP000002892">
    <property type="component" value="Chromosome"/>
</dbReference>
<accession>I4D3X7</accession>
<name>I4D3X7_DESAJ</name>
<dbReference type="SUPFAM" id="SSF46689">
    <property type="entry name" value="Homeodomain-like"/>
    <property type="match status" value="1"/>
</dbReference>
<dbReference type="GO" id="GO:0003677">
    <property type="term" value="F:DNA binding"/>
    <property type="evidence" value="ECO:0007669"/>
    <property type="project" value="UniProtKB-UniRule"/>
</dbReference>
<evidence type="ECO:0000256" key="1">
    <source>
        <dbReference type="ARBA" id="ARBA00023125"/>
    </source>
</evidence>
<dbReference type="OrthoDB" id="113732at2"/>